<dbReference type="PaxDb" id="39947-A0A0P0VHG5"/>
<protein>
    <submittedName>
        <fullName evidence="1">Os02g0272850 protein</fullName>
    </submittedName>
</protein>
<gene>
    <name evidence="1" type="ordered locus">Os02g0272850</name>
    <name evidence="1" type="ORF">OSNPB_020272850</name>
</gene>
<dbReference type="Proteomes" id="UP000059680">
    <property type="component" value="Chromosome 2"/>
</dbReference>
<dbReference type="SMR" id="A0A0P0VHG5"/>
<proteinExistence type="predicted"/>
<name>A0A0P0VHG5_ORYSJ</name>
<dbReference type="EMBL" id="AP014958">
    <property type="protein sequence ID" value="BAS78069.1"/>
    <property type="molecule type" value="Genomic_DNA"/>
</dbReference>
<dbReference type="STRING" id="39947.A0A0P0VHG5"/>
<reference evidence="1 2" key="3">
    <citation type="journal article" date="2013" name="Rice">
        <title>Improvement of the Oryza sativa Nipponbare reference genome using next generation sequence and optical map data.</title>
        <authorList>
            <person name="Kawahara Y."/>
            <person name="de la Bastide M."/>
            <person name="Hamilton J.P."/>
            <person name="Kanamori H."/>
            <person name="McCombie W.R."/>
            <person name="Ouyang S."/>
            <person name="Schwartz D.C."/>
            <person name="Tanaka T."/>
            <person name="Wu J."/>
            <person name="Zhou S."/>
            <person name="Childs K.L."/>
            <person name="Davidson R.M."/>
            <person name="Lin H."/>
            <person name="Quesada-Ocampo L."/>
            <person name="Vaillancourt B."/>
            <person name="Sakai H."/>
            <person name="Lee S.S."/>
            <person name="Kim J."/>
            <person name="Numa H."/>
            <person name="Itoh T."/>
            <person name="Buell C.R."/>
            <person name="Matsumoto T."/>
        </authorList>
    </citation>
    <scope>NUCLEOTIDE SEQUENCE [LARGE SCALE GENOMIC DNA]</scope>
    <source>
        <strain evidence="2">cv. Nipponbare</strain>
    </source>
</reference>
<keyword evidence="2" id="KW-1185">Reference proteome</keyword>
<reference evidence="1 2" key="2">
    <citation type="journal article" date="2013" name="Plant Cell Physiol.">
        <title>Rice Annotation Project Database (RAP-DB): an integrative and interactive database for rice genomics.</title>
        <authorList>
            <person name="Sakai H."/>
            <person name="Lee S.S."/>
            <person name="Tanaka T."/>
            <person name="Numa H."/>
            <person name="Kim J."/>
            <person name="Kawahara Y."/>
            <person name="Wakimoto H."/>
            <person name="Yang C.C."/>
            <person name="Iwamoto M."/>
            <person name="Abe T."/>
            <person name="Yamada Y."/>
            <person name="Muto A."/>
            <person name="Inokuchi H."/>
            <person name="Ikemura T."/>
            <person name="Matsumoto T."/>
            <person name="Sasaki T."/>
            <person name="Itoh T."/>
        </authorList>
    </citation>
    <scope>NUCLEOTIDE SEQUENCE [LARGE SCALE GENOMIC DNA]</scope>
    <source>
        <strain evidence="2">cv. Nipponbare</strain>
    </source>
</reference>
<dbReference type="InParanoid" id="A0A0P0VHG5"/>
<evidence type="ECO:0000313" key="2">
    <source>
        <dbReference type="Proteomes" id="UP000059680"/>
    </source>
</evidence>
<accession>A0A0P0VHG5</accession>
<reference evidence="2" key="1">
    <citation type="journal article" date="2005" name="Nature">
        <title>The map-based sequence of the rice genome.</title>
        <authorList>
            <consortium name="International rice genome sequencing project (IRGSP)"/>
            <person name="Matsumoto T."/>
            <person name="Wu J."/>
            <person name="Kanamori H."/>
            <person name="Katayose Y."/>
            <person name="Fujisawa M."/>
            <person name="Namiki N."/>
            <person name="Mizuno H."/>
            <person name="Yamamoto K."/>
            <person name="Antonio B.A."/>
            <person name="Baba T."/>
            <person name="Sakata K."/>
            <person name="Nagamura Y."/>
            <person name="Aoki H."/>
            <person name="Arikawa K."/>
            <person name="Arita K."/>
            <person name="Bito T."/>
            <person name="Chiden Y."/>
            <person name="Fujitsuka N."/>
            <person name="Fukunaka R."/>
            <person name="Hamada M."/>
            <person name="Harada C."/>
            <person name="Hayashi A."/>
            <person name="Hijishita S."/>
            <person name="Honda M."/>
            <person name="Hosokawa S."/>
            <person name="Ichikawa Y."/>
            <person name="Idonuma A."/>
            <person name="Iijima M."/>
            <person name="Ikeda M."/>
            <person name="Ikeno M."/>
            <person name="Ito K."/>
            <person name="Ito S."/>
            <person name="Ito T."/>
            <person name="Ito Y."/>
            <person name="Ito Y."/>
            <person name="Iwabuchi A."/>
            <person name="Kamiya K."/>
            <person name="Karasawa W."/>
            <person name="Kurita K."/>
            <person name="Katagiri S."/>
            <person name="Kikuta A."/>
            <person name="Kobayashi H."/>
            <person name="Kobayashi N."/>
            <person name="Machita K."/>
            <person name="Maehara T."/>
            <person name="Masukawa M."/>
            <person name="Mizubayashi T."/>
            <person name="Mukai Y."/>
            <person name="Nagasaki H."/>
            <person name="Nagata Y."/>
            <person name="Naito S."/>
            <person name="Nakashima M."/>
            <person name="Nakama Y."/>
            <person name="Nakamichi Y."/>
            <person name="Nakamura M."/>
            <person name="Meguro A."/>
            <person name="Negishi M."/>
            <person name="Ohta I."/>
            <person name="Ohta T."/>
            <person name="Okamoto M."/>
            <person name="Ono N."/>
            <person name="Saji S."/>
            <person name="Sakaguchi M."/>
            <person name="Sakai K."/>
            <person name="Shibata M."/>
            <person name="Shimokawa T."/>
            <person name="Song J."/>
            <person name="Takazaki Y."/>
            <person name="Terasawa K."/>
            <person name="Tsugane M."/>
            <person name="Tsuji K."/>
            <person name="Ueda S."/>
            <person name="Waki K."/>
            <person name="Yamagata H."/>
            <person name="Yamamoto M."/>
            <person name="Yamamoto S."/>
            <person name="Yamane H."/>
            <person name="Yoshiki S."/>
            <person name="Yoshihara R."/>
            <person name="Yukawa K."/>
            <person name="Zhong H."/>
            <person name="Yano M."/>
            <person name="Yuan Q."/>
            <person name="Ouyang S."/>
            <person name="Liu J."/>
            <person name="Jones K.M."/>
            <person name="Gansberger K."/>
            <person name="Moffat K."/>
            <person name="Hill J."/>
            <person name="Bera J."/>
            <person name="Fadrosh D."/>
            <person name="Jin S."/>
            <person name="Johri S."/>
            <person name="Kim M."/>
            <person name="Overton L."/>
            <person name="Reardon M."/>
            <person name="Tsitrin T."/>
            <person name="Vuong H."/>
            <person name="Weaver B."/>
            <person name="Ciecko A."/>
            <person name="Tallon L."/>
            <person name="Jackson J."/>
            <person name="Pai G."/>
            <person name="Aken S.V."/>
            <person name="Utterback T."/>
            <person name="Reidmuller S."/>
            <person name="Feldblyum T."/>
            <person name="Hsiao J."/>
            <person name="Zismann V."/>
            <person name="Iobst S."/>
            <person name="de Vazeille A.R."/>
            <person name="Buell C.R."/>
            <person name="Ying K."/>
            <person name="Li Y."/>
            <person name="Lu T."/>
            <person name="Huang Y."/>
            <person name="Zhao Q."/>
            <person name="Feng Q."/>
            <person name="Zhang L."/>
            <person name="Zhu J."/>
            <person name="Weng Q."/>
            <person name="Mu J."/>
            <person name="Lu Y."/>
            <person name="Fan D."/>
            <person name="Liu Y."/>
            <person name="Guan J."/>
            <person name="Zhang Y."/>
            <person name="Yu S."/>
            <person name="Liu X."/>
            <person name="Zhang Y."/>
            <person name="Hong G."/>
            <person name="Han B."/>
            <person name="Choisne N."/>
            <person name="Demange N."/>
            <person name="Orjeda G."/>
            <person name="Samain S."/>
            <person name="Cattolico L."/>
            <person name="Pelletier E."/>
            <person name="Couloux A."/>
            <person name="Segurens B."/>
            <person name="Wincker P."/>
            <person name="D'Hont A."/>
            <person name="Scarpelli C."/>
            <person name="Weissenbach J."/>
            <person name="Salanoubat M."/>
            <person name="Quetier F."/>
            <person name="Yu Y."/>
            <person name="Kim H.R."/>
            <person name="Rambo T."/>
            <person name="Currie J."/>
            <person name="Collura K."/>
            <person name="Luo M."/>
            <person name="Yang T."/>
            <person name="Ammiraju J.S.S."/>
            <person name="Engler F."/>
            <person name="Soderlund C."/>
            <person name="Wing R.A."/>
            <person name="Palmer L.E."/>
            <person name="de la Bastide M."/>
            <person name="Spiegel L."/>
            <person name="Nascimento L."/>
            <person name="Zutavern T."/>
            <person name="O'Shaughnessy A."/>
            <person name="Dike S."/>
            <person name="Dedhia N."/>
            <person name="Preston R."/>
            <person name="Balija V."/>
            <person name="McCombie W.R."/>
            <person name="Chow T."/>
            <person name="Chen H."/>
            <person name="Chung M."/>
            <person name="Chen C."/>
            <person name="Shaw J."/>
            <person name="Wu H."/>
            <person name="Hsiao K."/>
            <person name="Chao Y."/>
            <person name="Chu M."/>
            <person name="Cheng C."/>
            <person name="Hour A."/>
            <person name="Lee P."/>
            <person name="Lin S."/>
            <person name="Lin Y."/>
            <person name="Liou J."/>
            <person name="Liu S."/>
            <person name="Hsing Y."/>
            <person name="Raghuvanshi S."/>
            <person name="Mohanty A."/>
            <person name="Bharti A.K."/>
            <person name="Gaur A."/>
            <person name="Gupta V."/>
            <person name="Kumar D."/>
            <person name="Ravi V."/>
            <person name="Vij S."/>
            <person name="Kapur A."/>
            <person name="Khurana P."/>
            <person name="Khurana P."/>
            <person name="Khurana J.P."/>
            <person name="Tyagi A.K."/>
            <person name="Gaikwad K."/>
            <person name="Singh A."/>
            <person name="Dalal V."/>
            <person name="Srivastava S."/>
            <person name="Dixit A."/>
            <person name="Pal A.K."/>
            <person name="Ghazi I.A."/>
            <person name="Yadav M."/>
            <person name="Pandit A."/>
            <person name="Bhargava A."/>
            <person name="Sureshbabu K."/>
            <person name="Batra K."/>
            <person name="Sharma T.R."/>
            <person name="Mohapatra T."/>
            <person name="Singh N.K."/>
            <person name="Messing J."/>
            <person name="Nelson A.B."/>
            <person name="Fuks G."/>
            <person name="Kavchok S."/>
            <person name="Keizer G."/>
            <person name="Linton E."/>
            <person name="Llaca V."/>
            <person name="Song R."/>
            <person name="Tanyolac B."/>
            <person name="Young S."/>
            <person name="Ho-Il K."/>
            <person name="Hahn J.H."/>
            <person name="Sangsakoo G."/>
            <person name="Vanavichit A."/>
            <person name="de Mattos Luiz.A.T."/>
            <person name="Zimmer P.D."/>
            <person name="Malone G."/>
            <person name="Dellagostin O."/>
            <person name="de Oliveira A.C."/>
            <person name="Bevan M."/>
            <person name="Bancroft I."/>
            <person name="Minx P."/>
            <person name="Cordum H."/>
            <person name="Wilson R."/>
            <person name="Cheng Z."/>
            <person name="Jin W."/>
            <person name="Jiang J."/>
            <person name="Leong S.A."/>
            <person name="Iwama H."/>
            <person name="Gojobori T."/>
            <person name="Itoh T."/>
            <person name="Niimura Y."/>
            <person name="Fujii Y."/>
            <person name="Habara T."/>
            <person name="Sakai H."/>
            <person name="Sato Y."/>
            <person name="Wilson G."/>
            <person name="Kumar K."/>
            <person name="McCouch S."/>
            <person name="Juretic N."/>
            <person name="Hoen D."/>
            <person name="Wright S."/>
            <person name="Bruskiewich R."/>
            <person name="Bureau T."/>
            <person name="Miyao A."/>
            <person name="Hirochika H."/>
            <person name="Nishikawa T."/>
            <person name="Kadowaki K."/>
            <person name="Sugiura M."/>
            <person name="Burr B."/>
            <person name="Sasaki T."/>
        </authorList>
    </citation>
    <scope>NUCLEOTIDE SEQUENCE [LARGE SCALE GENOMIC DNA]</scope>
    <source>
        <strain evidence="2">cv. Nipponbare</strain>
    </source>
</reference>
<dbReference type="Gramene" id="Os02t0272850-00">
    <property type="protein sequence ID" value="Os02t0272850-00"/>
    <property type="gene ID" value="Os02g0272850"/>
</dbReference>
<evidence type="ECO:0000313" key="1">
    <source>
        <dbReference type="EMBL" id="BAS78069.1"/>
    </source>
</evidence>
<feature type="non-terminal residue" evidence="1">
    <location>
        <position position="1"/>
    </location>
</feature>
<sequence>KSILASTSRLQGDHIIDTDKISTVCGHEKCKLPAKCAHQVEGEENDGFTGIWLNDEGFVAEDFNMNVGFVTQSKELLIPGFDKILWQNGF</sequence>
<dbReference type="AlphaFoldDB" id="A0A0P0VHG5"/>
<organism evidence="1 2">
    <name type="scientific">Oryza sativa subsp. japonica</name>
    <name type="common">Rice</name>
    <dbReference type="NCBI Taxonomy" id="39947"/>
    <lineage>
        <taxon>Eukaryota</taxon>
        <taxon>Viridiplantae</taxon>
        <taxon>Streptophyta</taxon>
        <taxon>Embryophyta</taxon>
        <taxon>Tracheophyta</taxon>
        <taxon>Spermatophyta</taxon>
        <taxon>Magnoliopsida</taxon>
        <taxon>Liliopsida</taxon>
        <taxon>Poales</taxon>
        <taxon>Poaceae</taxon>
        <taxon>BOP clade</taxon>
        <taxon>Oryzoideae</taxon>
        <taxon>Oryzeae</taxon>
        <taxon>Oryzinae</taxon>
        <taxon>Oryza</taxon>
        <taxon>Oryza sativa</taxon>
    </lineage>
</organism>